<comment type="caution">
    <text evidence="2">The sequence shown here is derived from an EMBL/GenBank/DDBJ whole genome shotgun (WGS) entry which is preliminary data.</text>
</comment>
<protein>
    <submittedName>
        <fullName evidence="2">Uncharacterized protein</fullName>
    </submittedName>
</protein>
<gene>
    <name evidence="2" type="ORF">H8K32_14220</name>
</gene>
<keyword evidence="3" id="KW-1185">Reference proteome</keyword>
<dbReference type="Proteomes" id="UP000634011">
    <property type="component" value="Unassembled WGS sequence"/>
</dbReference>
<dbReference type="AlphaFoldDB" id="A0A923HGE6"/>
<feature type="transmembrane region" description="Helical" evidence="1">
    <location>
        <begin position="35"/>
        <end position="57"/>
    </location>
</feature>
<organism evidence="2 3">
    <name type="scientific">Undibacterium jejuense</name>
    <dbReference type="NCBI Taxonomy" id="1344949"/>
    <lineage>
        <taxon>Bacteria</taxon>
        <taxon>Pseudomonadati</taxon>
        <taxon>Pseudomonadota</taxon>
        <taxon>Betaproteobacteria</taxon>
        <taxon>Burkholderiales</taxon>
        <taxon>Oxalobacteraceae</taxon>
        <taxon>Undibacterium</taxon>
    </lineage>
</organism>
<evidence type="ECO:0000313" key="2">
    <source>
        <dbReference type="EMBL" id="MBC3863259.1"/>
    </source>
</evidence>
<proteinExistence type="predicted"/>
<sequence>MQVLNNSNELQQVAGGAGFFSGPAHNSAVISGRNWGAAGLILGAAGVFLYSSISTYFRGESAKRR</sequence>
<dbReference type="RefSeq" id="WP_186913200.1">
    <property type="nucleotide sequence ID" value="NZ_JACOFV010000013.1"/>
</dbReference>
<evidence type="ECO:0000313" key="3">
    <source>
        <dbReference type="Proteomes" id="UP000634011"/>
    </source>
</evidence>
<keyword evidence="1" id="KW-0472">Membrane</keyword>
<name>A0A923HGE6_9BURK</name>
<keyword evidence="1" id="KW-1133">Transmembrane helix</keyword>
<reference evidence="2" key="1">
    <citation type="submission" date="2020-08" db="EMBL/GenBank/DDBJ databases">
        <title>Novel species isolated from subtropical streams in China.</title>
        <authorList>
            <person name="Lu H."/>
        </authorList>
    </citation>
    <scope>NUCLEOTIDE SEQUENCE</scope>
    <source>
        <strain evidence="2">KACC 12607</strain>
    </source>
</reference>
<evidence type="ECO:0000256" key="1">
    <source>
        <dbReference type="SAM" id="Phobius"/>
    </source>
</evidence>
<keyword evidence="1" id="KW-0812">Transmembrane</keyword>
<dbReference type="EMBL" id="JACOFV010000013">
    <property type="protein sequence ID" value="MBC3863259.1"/>
    <property type="molecule type" value="Genomic_DNA"/>
</dbReference>
<accession>A0A923HGE6</accession>